<evidence type="ECO:0000313" key="4">
    <source>
        <dbReference type="Proteomes" id="UP000192596"/>
    </source>
</evidence>
<feature type="region of interest" description="Disordered" evidence="1">
    <location>
        <begin position="162"/>
        <end position="290"/>
    </location>
</feature>
<protein>
    <recommendedName>
        <fullName evidence="2">DUF8032 domain-containing protein</fullName>
    </recommendedName>
</protein>
<dbReference type="OrthoDB" id="5599902at2759"/>
<dbReference type="EMBL" id="NAJO01000015">
    <property type="protein sequence ID" value="OQO06894.1"/>
    <property type="molecule type" value="Genomic_DNA"/>
</dbReference>
<dbReference type="InParanoid" id="A0A1V8T6H8"/>
<reference evidence="4" key="1">
    <citation type="submission" date="2017-03" db="EMBL/GenBank/DDBJ databases">
        <title>Genomes of endolithic fungi from Antarctica.</title>
        <authorList>
            <person name="Coleine C."/>
            <person name="Masonjones S."/>
            <person name="Stajich J.E."/>
        </authorList>
    </citation>
    <scope>NUCLEOTIDE SEQUENCE [LARGE SCALE GENOMIC DNA]</scope>
    <source>
        <strain evidence="4">CCFEE 5527</strain>
    </source>
</reference>
<gene>
    <name evidence="3" type="ORF">B0A48_07460</name>
</gene>
<dbReference type="InterPro" id="IPR058345">
    <property type="entry name" value="DUF8032"/>
</dbReference>
<comment type="caution">
    <text evidence="3">The sequence shown here is derived from an EMBL/GenBank/DDBJ whole genome shotgun (WGS) entry which is preliminary data.</text>
</comment>
<organism evidence="3 4">
    <name type="scientific">Cryoendolithus antarcticus</name>
    <dbReference type="NCBI Taxonomy" id="1507870"/>
    <lineage>
        <taxon>Eukaryota</taxon>
        <taxon>Fungi</taxon>
        <taxon>Dikarya</taxon>
        <taxon>Ascomycota</taxon>
        <taxon>Pezizomycotina</taxon>
        <taxon>Dothideomycetes</taxon>
        <taxon>Dothideomycetidae</taxon>
        <taxon>Cladosporiales</taxon>
        <taxon>Cladosporiaceae</taxon>
        <taxon>Cryoendolithus</taxon>
    </lineage>
</organism>
<sequence>MIDAKPSQASLQRQSSIMAPPQGTPQTPVGPGIPHMASAGSAGGQNPSPAPGPIPATTPLVVRQDDSGVQWIAFEYSRDRVKMEYQIRCDVESVNVDELSQEFKSANCVYPRACCGKDQYKGNRLHYESECNAVGWALAQLNPNLREKRGLIQRAVDSWRNSNQDPRLRSRRVRRQAKIHTRKAQMPGSAGQLPGGPGSAGMPPHAMPQNQPRPPHMGPGGPMHHHQDAGDTGEDVSAGNDYTATSSNQHAQQPHSASGHAGPSTPARYQQSFYPQYPQQPATGGAQMPTMHDAMDSMPTHASTHSAPAITAAVKHEDEQSKRHLFGDVPESKRRKFILVDDHQRGTRVRVRVMLDQVKMDDMPDAYLRTNAVYPRSYFPRQMRSPPGTPSKGLWDDEDDGIEAEPGTTLVPVSIMDGSEAKLPVPRMTKGRRETEVALNELGYRMSWSQARTFNGRTLFLQRSLDAYRNKMRSTMIAGGQEPATIAPHFETRPGKRKWLEWNKTASLFNGHPSFRSGLRALRQNYPSTVMHVNS</sequence>
<feature type="compositionally biased region" description="Polar residues" evidence="1">
    <location>
        <begin position="7"/>
        <end position="17"/>
    </location>
</feature>
<feature type="compositionally biased region" description="Low complexity" evidence="1">
    <location>
        <begin position="20"/>
        <end position="34"/>
    </location>
</feature>
<dbReference type="Proteomes" id="UP000192596">
    <property type="component" value="Unassembled WGS sequence"/>
</dbReference>
<dbReference type="PANTHER" id="PTHR22949">
    <property type="entry name" value="WHITE COLLAR 2 PROTEIN WC2"/>
    <property type="match status" value="1"/>
</dbReference>
<accession>A0A1V8T6H8</accession>
<name>A0A1V8T6H8_9PEZI</name>
<evidence type="ECO:0000256" key="1">
    <source>
        <dbReference type="SAM" id="MobiDB-lite"/>
    </source>
</evidence>
<feature type="domain" description="DUF8032" evidence="2">
    <location>
        <begin position="427"/>
        <end position="471"/>
    </location>
</feature>
<feature type="compositionally biased region" description="Polar residues" evidence="1">
    <location>
        <begin position="240"/>
        <end position="256"/>
    </location>
</feature>
<dbReference type="Pfam" id="PF26087">
    <property type="entry name" value="DUF8032"/>
    <property type="match status" value="2"/>
</dbReference>
<keyword evidence="4" id="KW-1185">Reference proteome</keyword>
<evidence type="ECO:0000259" key="2">
    <source>
        <dbReference type="Pfam" id="PF26087"/>
    </source>
</evidence>
<feature type="domain" description="DUF8032" evidence="2">
    <location>
        <begin position="69"/>
        <end position="163"/>
    </location>
</feature>
<evidence type="ECO:0000313" key="3">
    <source>
        <dbReference type="EMBL" id="OQO06894.1"/>
    </source>
</evidence>
<dbReference type="AlphaFoldDB" id="A0A1V8T6H8"/>
<feature type="compositionally biased region" description="Low complexity" evidence="1">
    <location>
        <begin position="269"/>
        <end position="281"/>
    </location>
</feature>
<dbReference type="PANTHER" id="PTHR22949:SF0">
    <property type="entry name" value="RE27538P"/>
    <property type="match status" value="1"/>
</dbReference>
<dbReference type="STRING" id="1507870.A0A1V8T6H8"/>
<feature type="region of interest" description="Disordered" evidence="1">
    <location>
        <begin position="1"/>
        <end position="60"/>
    </location>
</feature>
<proteinExistence type="predicted"/>
<feature type="compositionally biased region" description="Basic residues" evidence="1">
    <location>
        <begin position="169"/>
        <end position="183"/>
    </location>
</feature>